<dbReference type="Proteomes" id="UP000642107">
    <property type="component" value="Unassembled WGS sequence"/>
</dbReference>
<evidence type="ECO:0000313" key="2">
    <source>
        <dbReference type="EMBL" id="MBD9698348.1"/>
    </source>
</evidence>
<feature type="transmembrane region" description="Helical" evidence="1">
    <location>
        <begin position="68"/>
        <end position="88"/>
    </location>
</feature>
<dbReference type="RefSeq" id="WP_192277440.1">
    <property type="nucleotide sequence ID" value="NZ_JACZDF010000001.1"/>
</dbReference>
<sequence length="100" mass="10656">MWTVVHWAALVWAVGSAIYVGVAWSRKAGARRVPDAAAQPSTFLLARIGMIAVLLALMVDEDPSVGPWWLRVGGLVVAPMALACGATWTRERARSSADPA</sequence>
<evidence type="ECO:0000256" key="1">
    <source>
        <dbReference type="SAM" id="Phobius"/>
    </source>
</evidence>
<reference evidence="2 3" key="1">
    <citation type="submission" date="2020-09" db="EMBL/GenBank/DDBJ databases">
        <title>Flavimobilis rhizosphaerae sp. nov., isolated from rhizosphere soil of Spartina alterniflora.</title>
        <authorList>
            <person name="Hanqin C."/>
        </authorList>
    </citation>
    <scope>NUCLEOTIDE SEQUENCE [LARGE SCALE GENOMIC DNA]</scope>
    <source>
        <strain evidence="2 3">GY 10621</strain>
    </source>
</reference>
<name>A0ABR9DML2_9MICO</name>
<feature type="transmembrane region" description="Helical" evidence="1">
    <location>
        <begin position="6"/>
        <end position="24"/>
    </location>
</feature>
<dbReference type="EMBL" id="JACZDF010000001">
    <property type="protein sequence ID" value="MBD9698348.1"/>
    <property type="molecule type" value="Genomic_DNA"/>
</dbReference>
<keyword evidence="1" id="KW-1133">Transmembrane helix</keyword>
<keyword evidence="1" id="KW-0812">Transmembrane</keyword>
<gene>
    <name evidence="2" type="ORF">IGS67_02415</name>
</gene>
<feature type="transmembrane region" description="Helical" evidence="1">
    <location>
        <begin position="36"/>
        <end position="56"/>
    </location>
</feature>
<accession>A0ABR9DML2</accession>
<keyword evidence="1" id="KW-0472">Membrane</keyword>
<organism evidence="2 3">
    <name type="scientific">Flavimobilis rhizosphaerae</name>
    <dbReference type="NCBI Taxonomy" id="2775421"/>
    <lineage>
        <taxon>Bacteria</taxon>
        <taxon>Bacillati</taxon>
        <taxon>Actinomycetota</taxon>
        <taxon>Actinomycetes</taxon>
        <taxon>Micrococcales</taxon>
        <taxon>Jonesiaceae</taxon>
        <taxon>Flavimobilis</taxon>
    </lineage>
</organism>
<protein>
    <submittedName>
        <fullName evidence="2">Uncharacterized protein</fullName>
    </submittedName>
</protein>
<proteinExistence type="predicted"/>
<evidence type="ECO:0000313" key="3">
    <source>
        <dbReference type="Proteomes" id="UP000642107"/>
    </source>
</evidence>
<comment type="caution">
    <text evidence="2">The sequence shown here is derived from an EMBL/GenBank/DDBJ whole genome shotgun (WGS) entry which is preliminary data.</text>
</comment>
<keyword evidence="3" id="KW-1185">Reference proteome</keyword>